<reference evidence="3 4" key="1">
    <citation type="submission" date="2019-01" db="EMBL/GenBank/DDBJ databases">
        <title>Sequencing of cultivated peanut Arachis hypogaea provides insights into genome evolution and oil improvement.</title>
        <authorList>
            <person name="Chen X."/>
        </authorList>
    </citation>
    <scope>NUCLEOTIDE SEQUENCE [LARGE SCALE GENOMIC DNA]</scope>
    <source>
        <strain evidence="4">cv. Fuhuasheng</strain>
        <tissue evidence="3">Leaves</tissue>
    </source>
</reference>
<dbReference type="Pfam" id="PF26130">
    <property type="entry name" value="PB1-like"/>
    <property type="match status" value="1"/>
</dbReference>
<proteinExistence type="predicted"/>
<feature type="domain" description="PB1-like" evidence="2">
    <location>
        <begin position="1"/>
        <end position="46"/>
    </location>
</feature>
<name>A0A445DPS2_ARAHY</name>
<organism evidence="3 4">
    <name type="scientific">Arachis hypogaea</name>
    <name type="common">Peanut</name>
    <dbReference type="NCBI Taxonomy" id="3818"/>
    <lineage>
        <taxon>Eukaryota</taxon>
        <taxon>Viridiplantae</taxon>
        <taxon>Streptophyta</taxon>
        <taxon>Embryophyta</taxon>
        <taxon>Tracheophyta</taxon>
        <taxon>Spermatophyta</taxon>
        <taxon>Magnoliopsida</taxon>
        <taxon>eudicotyledons</taxon>
        <taxon>Gunneridae</taxon>
        <taxon>Pentapetalae</taxon>
        <taxon>rosids</taxon>
        <taxon>fabids</taxon>
        <taxon>Fabales</taxon>
        <taxon>Fabaceae</taxon>
        <taxon>Papilionoideae</taxon>
        <taxon>50 kb inversion clade</taxon>
        <taxon>dalbergioids sensu lato</taxon>
        <taxon>Dalbergieae</taxon>
        <taxon>Pterocarpus clade</taxon>
        <taxon>Arachis</taxon>
    </lineage>
</organism>
<gene>
    <name evidence="3" type="ORF">Ahy_A03g011155</name>
</gene>
<feature type="region of interest" description="Disordered" evidence="1">
    <location>
        <begin position="116"/>
        <end position="156"/>
    </location>
</feature>
<protein>
    <recommendedName>
        <fullName evidence="2">PB1-like domain-containing protein</fullName>
    </recommendedName>
</protein>
<feature type="region of interest" description="Disordered" evidence="1">
    <location>
        <begin position="169"/>
        <end position="196"/>
    </location>
</feature>
<evidence type="ECO:0000313" key="4">
    <source>
        <dbReference type="Proteomes" id="UP000289738"/>
    </source>
</evidence>
<feature type="compositionally biased region" description="Acidic residues" evidence="1">
    <location>
        <begin position="178"/>
        <end position="192"/>
    </location>
</feature>
<sequence length="215" mass="24188">MEECWLHVPRRSLDSSLRVLNSDDELREMCFMAEKNDGLVDVYFEHAVSSLEILEGKEIIIYVDDDHDELRMVGDELGNEPLSNKILNQANKPTASADKTPLSNNYELTNLSANKPTAFVDNTSPPDNTKPANPGTNNPISHNNEPIITSNSNPNQATTVKPISKTLPIIPKTKPKDEDLDNALDPGTESDEANSWYSEEMKIPPFRRRIFRRRA</sequence>
<comment type="caution">
    <text evidence="3">The sequence shown here is derived from an EMBL/GenBank/DDBJ whole genome shotgun (WGS) entry which is preliminary data.</text>
</comment>
<evidence type="ECO:0000259" key="2">
    <source>
        <dbReference type="Pfam" id="PF26130"/>
    </source>
</evidence>
<accession>A0A445DPS2</accession>
<dbReference type="InterPro" id="IPR058594">
    <property type="entry name" value="PB1-like_dom_pln"/>
</dbReference>
<dbReference type="EMBL" id="SDMP01000003">
    <property type="protein sequence ID" value="RYR65177.1"/>
    <property type="molecule type" value="Genomic_DNA"/>
</dbReference>
<evidence type="ECO:0000256" key="1">
    <source>
        <dbReference type="SAM" id="MobiDB-lite"/>
    </source>
</evidence>
<dbReference type="Proteomes" id="UP000289738">
    <property type="component" value="Chromosome A03"/>
</dbReference>
<keyword evidence="4" id="KW-1185">Reference proteome</keyword>
<evidence type="ECO:0000313" key="3">
    <source>
        <dbReference type="EMBL" id="RYR65177.1"/>
    </source>
</evidence>
<dbReference type="AlphaFoldDB" id="A0A445DPS2"/>